<dbReference type="Proteomes" id="UP001239111">
    <property type="component" value="Chromosome 2"/>
</dbReference>
<sequence length="553" mass="61790">MVPSLIRASYFELLLDSGADVGILDRCRNLCLHYAAETDHSGELTRILIKAGANTVINSQNCSLASPLSIAVASTYCRAENNKHSCSNFVQGYRRNIVRQLIKAGADPLKKDINGRTCLHVSATIHNEGVLQELLDAPASRFATDLPDYTGLTPLQIAVAYNNMLAADLFIEYGANINFVSPFIFGAHVADYALYEVTHGTALHAAAYLGSDAMVEYLLLNGANPNILNRAAVSVVVSAAFAPRHDRDYRRVLDILFRYGADLNNGGLFHPSPFAASLTRWNLDTVKFFIDKNFHLQNQREPMIYSVAINVNHGHRLIPYLLSLGTIHVDERNSAGHTALFVLCESHSQDRALGDTCDTPTLLQMRAHALLRAGANIHFKNAVRETCLSTAINHGNIEMIAVLIEHVALMQINRRDAPQDYLRLIERNQMRKEYHDRCIKELTVLQSSTLHLDISYYSILVTPDHIILRHTPIMSKDILRDNQCVLLKRIAPIYHYLITLRFSESQIRHNLCNRAIPGLQRIVPKRISNLPDVLDDIISHLDNSDVNTLSLLG</sequence>
<reference evidence="1" key="1">
    <citation type="submission" date="2023-04" db="EMBL/GenBank/DDBJ databases">
        <title>A chromosome-level genome assembly of the parasitoid wasp Eretmocerus hayati.</title>
        <authorList>
            <person name="Zhong Y."/>
            <person name="Liu S."/>
            <person name="Liu Y."/>
        </authorList>
    </citation>
    <scope>NUCLEOTIDE SEQUENCE</scope>
    <source>
        <strain evidence="1">ZJU_SS_LIU_2023</strain>
    </source>
</reference>
<keyword evidence="2" id="KW-1185">Reference proteome</keyword>
<accession>A0ACC2P3N1</accession>
<dbReference type="EMBL" id="CM056742">
    <property type="protein sequence ID" value="KAJ8677728.1"/>
    <property type="molecule type" value="Genomic_DNA"/>
</dbReference>
<comment type="caution">
    <text evidence="1">The sequence shown here is derived from an EMBL/GenBank/DDBJ whole genome shotgun (WGS) entry which is preliminary data.</text>
</comment>
<protein>
    <submittedName>
        <fullName evidence="1">Uncharacterized protein</fullName>
    </submittedName>
</protein>
<proteinExistence type="predicted"/>
<evidence type="ECO:0000313" key="2">
    <source>
        <dbReference type="Proteomes" id="UP001239111"/>
    </source>
</evidence>
<name>A0ACC2P3N1_9HYME</name>
<evidence type="ECO:0000313" key="1">
    <source>
        <dbReference type="EMBL" id="KAJ8677728.1"/>
    </source>
</evidence>
<organism evidence="1 2">
    <name type="scientific">Eretmocerus hayati</name>
    <dbReference type="NCBI Taxonomy" id="131215"/>
    <lineage>
        <taxon>Eukaryota</taxon>
        <taxon>Metazoa</taxon>
        <taxon>Ecdysozoa</taxon>
        <taxon>Arthropoda</taxon>
        <taxon>Hexapoda</taxon>
        <taxon>Insecta</taxon>
        <taxon>Pterygota</taxon>
        <taxon>Neoptera</taxon>
        <taxon>Endopterygota</taxon>
        <taxon>Hymenoptera</taxon>
        <taxon>Apocrita</taxon>
        <taxon>Proctotrupomorpha</taxon>
        <taxon>Chalcidoidea</taxon>
        <taxon>Aphelinidae</taxon>
        <taxon>Aphelininae</taxon>
        <taxon>Eretmocerus</taxon>
    </lineage>
</organism>
<gene>
    <name evidence="1" type="ORF">QAD02_013515</name>
</gene>